<dbReference type="PROSITE" id="PS51736">
    <property type="entry name" value="RECOMBINASES_3"/>
    <property type="match status" value="1"/>
</dbReference>
<reference evidence="4 5" key="1">
    <citation type="submission" date="2019-07" db="EMBL/GenBank/DDBJ databases">
        <title>Genomic analysis of Lentibacillus sp. NKC851-2.</title>
        <authorList>
            <person name="Oh Y.J."/>
        </authorList>
    </citation>
    <scope>NUCLEOTIDE SEQUENCE [LARGE SCALE GENOMIC DNA]</scope>
    <source>
        <strain evidence="4 5">NKC851-2</strain>
    </source>
</reference>
<organism evidence="4 5">
    <name type="scientific">Lentibacillus cibarius</name>
    <dbReference type="NCBI Taxonomy" id="2583219"/>
    <lineage>
        <taxon>Bacteria</taxon>
        <taxon>Bacillati</taxon>
        <taxon>Bacillota</taxon>
        <taxon>Bacilli</taxon>
        <taxon>Bacillales</taxon>
        <taxon>Bacillaceae</taxon>
        <taxon>Lentibacillus</taxon>
    </lineage>
</organism>
<dbReference type="GO" id="GO:0003677">
    <property type="term" value="F:DNA binding"/>
    <property type="evidence" value="ECO:0007669"/>
    <property type="project" value="InterPro"/>
</dbReference>
<dbReference type="GO" id="GO:0000150">
    <property type="term" value="F:DNA strand exchange activity"/>
    <property type="evidence" value="ECO:0007669"/>
    <property type="project" value="InterPro"/>
</dbReference>
<dbReference type="Pfam" id="PF13408">
    <property type="entry name" value="Zn_ribbon_recom"/>
    <property type="match status" value="1"/>
</dbReference>
<dbReference type="InterPro" id="IPR036162">
    <property type="entry name" value="Resolvase-like_N_sf"/>
</dbReference>
<comment type="caution">
    <text evidence="4">The sequence shown here is derived from an EMBL/GenBank/DDBJ whole genome shotgun (WGS) entry which is preliminary data.</text>
</comment>
<keyword evidence="1" id="KW-0175">Coiled coil</keyword>
<gene>
    <name evidence="4" type="ORF">FH966_00665</name>
</gene>
<dbReference type="InterPro" id="IPR006119">
    <property type="entry name" value="Resolv_N"/>
</dbReference>
<dbReference type="Pfam" id="PF00239">
    <property type="entry name" value="Resolvase"/>
    <property type="match status" value="1"/>
</dbReference>
<dbReference type="Pfam" id="PF07508">
    <property type="entry name" value="Recombinase"/>
    <property type="match status" value="1"/>
</dbReference>
<dbReference type="InterPro" id="IPR025827">
    <property type="entry name" value="Zn_ribbon_recom_dom"/>
</dbReference>
<sequence length="502" mass="58358">MTNTNIEKVAIYLRKSRQEEGMSDEETLHKHRKELVDLVESKGWQYDIFQEVGTSQDIEYRPEFSKLMERIKAGYYSAVVAIELSRISRGSESLVIVEKFQERNVIIVTPNKTYDPNNESDKTLIEAELFGSRLEYQFIKKRLNEGKKRSARMGQWTNGVAPIGYRYNRDTKKLEIREDESETIRLIYDLYLDGQSQHEIGFELNRRGITTRNGAFYQSATIGRILRNPVYIGSVVYGKSEGSGHLHKKSKPLQFKDESKWIRVDDAHPAIVGKEQFNEVQRQLKKRDKIPSRAKAGTFTTSGLLKCGKCGGSLPYRRRKLASGNYVVYVHSCGHMDVYGNRCTNSGIRLDFILKHVKNEVDRYENELTSNRTDGQEVTKNRIQRKINGLKKEIDNMNGAFDRIKKLFINGMIDENEMNEEAESVRNKLDAKNYELREARREYDEVSDESNHLKLQRIAKLKEHFDEMNPESKKANELLKELIERITFEREGNQINIDVEFL</sequence>
<evidence type="ECO:0008006" key="6">
    <source>
        <dbReference type="Google" id="ProtNLM"/>
    </source>
</evidence>
<dbReference type="Gene3D" id="3.90.1750.20">
    <property type="entry name" value="Putative Large Serine Recombinase, Chain B, Domain 2"/>
    <property type="match status" value="1"/>
</dbReference>
<dbReference type="SUPFAM" id="SSF53041">
    <property type="entry name" value="Resolvase-like"/>
    <property type="match status" value="1"/>
</dbReference>
<accession>A0A549YEN0</accession>
<dbReference type="PROSITE" id="PS51737">
    <property type="entry name" value="RECOMBINASE_DNA_BIND"/>
    <property type="match status" value="1"/>
</dbReference>
<feature type="domain" description="Recombinase" evidence="3">
    <location>
        <begin position="162"/>
        <end position="290"/>
    </location>
</feature>
<feature type="coiled-coil region" evidence="1">
    <location>
        <begin position="354"/>
        <end position="456"/>
    </location>
</feature>
<dbReference type="Proteomes" id="UP000319280">
    <property type="component" value="Unassembled WGS sequence"/>
</dbReference>
<dbReference type="RefSeq" id="WP_142789774.1">
    <property type="nucleotide sequence ID" value="NZ_VJMZ01000001.1"/>
</dbReference>
<keyword evidence="5" id="KW-1185">Reference proteome</keyword>
<evidence type="ECO:0000313" key="5">
    <source>
        <dbReference type="Proteomes" id="UP000319280"/>
    </source>
</evidence>
<dbReference type="PANTHER" id="PTHR30461">
    <property type="entry name" value="DNA-INVERTASE FROM LAMBDOID PROPHAGE"/>
    <property type="match status" value="1"/>
</dbReference>
<evidence type="ECO:0000256" key="1">
    <source>
        <dbReference type="SAM" id="Coils"/>
    </source>
</evidence>
<dbReference type="PANTHER" id="PTHR30461:SF23">
    <property type="entry name" value="DNA RECOMBINASE-RELATED"/>
    <property type="match status" value="1"/>
</dbReference>
<evidence type="ECO:0000259" key="3">
    <source>
        <dbReference type="PROSITE" id="PS51737"/>
    </source>
</evidence>
<dbReference type="EMBL" id="VJMZ01000001">
    <property type="protein sequence ID" value="TRM10349.1"/>
    <property type="molecule type" value="Genomic_DNA"/>
</dbReference>
<feature type="domain" description="Resolvase/invertase-type recombinase catalytic" evidence="2">
    <location>
        <begin position="8"/>
        <end position="154"/>
    </location>
</feature>
<dbReference type="SMART" id="SM00857">
    <property type="entry name" value="Resolvase"/>
    <property type="match status" value="1"/>
</dbReference>
<dbReference type="CDD" id="cd00338">
    <property type="entry name" value="Ser_Recombinase"/>
    <property type="match status" value="1"/>
</dbReference>
<dbReference type="InterPro" id="IPR011109">
    <property type="entry name" value="DNA_bind_recombinase_dom"/>
</dbReference>
<dbReference type="InterPro" id="IPR050639">
    <property type="entry name" value="SSR_resolvase"/>
</dbReference>
<protein>
    <recommendedName>
        <fullName evidence="6">Recombinase family protein</fullName>
    </recommendedName>
</protein>
<proteinExistence type="predicted"/>
<name>A0A549YEN0_9BACI</name>
<evidence type="ECO:0000313" key="4">
    <source>
        <dbReference type="EMBL" id="TRM10349.1"/>
    </source>
</evidence>
<evidence type="ECO:0000259" key="2">
    <source>
        <dbReference type="PROSITE" id="PS51736"/>
    </source>
</evidence>
<dbReference type="InterPro" id="IPR038109">
    <property type="entry name" value="DNA_bind_recomb_sf"/>
</dbReference>
<dbReference type="Gene3D" id="3.40.50.1390">
    <property type="entry name" value="Resolvase, N-terminal catalytic domain"/>
    <property type="match status" value="1"/>
</dbReference>
<dbReference type="AlphaFoldDB" id="A0A549YEN0"/>